<dbReference type="InParanoid" id="A0A7R8UBV1"/>
<organism evidence="2 3">
    <name type="scientific">Hermetia illucens</name>
    <name type="common">Black soldier fly</name>
    <dbReference type="NCBI Taxonomy" id="343691"/>
    <lineage>
        <taxon>Eukaryota</taxon>
        <taxon>Metazoa</taxon>
        <taxon>Ecdysozoa</taxon>
        <taxon>Arthropoda</taxon>
        <taxon>Hexapoda</taxon>
        <taxon>Insecta</taxon>
        <taxon>Pterygota</taxon>
        <taxon>Neoptera</taxon>
        <taxon>Endopterygota</taxon>
        <taxon>Diptera</taxon>
        <taxon>Brachycera</taxon>
        <taxon>Stratiomyomorpha</taxon>
        <taxon>Stratiomyidae</taxon>
        <taxon>Hermetiinae</taxon>
        <taxon>Hermetia</taxon>
    </lineage>
</organism>
<gene>
    <name evidence="2" type="ORF">HERILL_LOCUS1206</name>
</gene>
<dbReference type="OrthoDB" id="7419171at2759"/>
<sequence length="259" mass="29898">MIAVIAIFTVLLSTANYAYGKHLTELPNYLVPCNVSDKPCLTRTLQNIFLQLKTGIPGITNVTNIDLQESDKIQVILNQTDLIDVQVTLSKGIVLGLSDTEVQNPFYYEKRGTISFEMKFPKLRMMADYEMEGKILKYDVTGKNKFIMNLENSDAQVKMLTDLVTQDGEQFFLVQDVKIKFGKIRRIQTFFKDLFKSNKSIEKEAEEEFKKHVRDLNRAILPLVEESVRDILKTIMRRVFRFIPVKYVFANISHPSLEN</sequence>
<dbReference type="InterPro" id="IPR038606">
    <property type="entry name" value="To_sf"/>
</dbReference>
<name>A0A7R8UBV1_HERIL</name>
<evidence type="ECO:0000256" key="1">
    <source>
        <dbReference type="SAM" id="SignalP"/>
    </source>
</evidence>
<protein>
    <submittedName>
        <fullName evidence="2">Uncharacterized protein</fullName>
    </submittedName>
</protein>
<reference evidence="2 3" key="1">
    <citation type="submission" date="2020-11" db="EMBL/GenBank/DDBJ databases">
        <authorList>
            <person name="Wallbank WR R."/>
            <person name="Pardo Diaz C."/>
            <person name="Kozak K."/>
            <person name="Martin S."/>
            <person name="Jiggins C."/>
            <person name="Moest M."/>
            <person name="Warren A I."/>
            <person name="Generalovic N T."/>
            <person name="Byers J.R.P. K."/>
            <person name="Montejo-Kovacevich G."/>
            <person name="Yen C E."/>
        </authorList>
    </citation>
    <scope>NUCLEOTIDE SEQUENCE [LARGE SCALE GENOMIC DNA]</scope>
</reference>
<accession>A0A7R8UBV1</accession>
<dbReference type="EMBL" id="LR899009">
    <property type="protein sequence ID" value="CAD7077905.1"/>
    <property type="molecule type" value="Genomic_DNA"/>
</dbReference>
<dbReference type="Proteomes" id="UP000594454">
    <property type="component" value="Chromosome 1"/>
</dbReference>
<dbReference type="Gene3D" id="3.15.10.30">
    <property type="entry name" value="Haemolymph juvenile hormone binding protein"/>
    <property type="match status" value="1"/>
</dbReference>
<feature type="chain" id="PRO_5031463869" evidence="1">
    <location>
        <begin position="21"/>
        <end position="259"/>
    </location>
</feature>
<dbReference type="InterPro" id="IPR010562">
    <property type="entry name" value="Haemolymph_juvenile_hormone-bd"/>
</dbReference>
<keyword evidence="1" id="KW-0732">Signal</keyword>
<evidence type="ECO:0000313" key="3">
    <source>
        <dbReference type="Proteomes" id="UP000594454"/>
    </source>
</evidence>
<keyword evidence="3" id="KW-1185">Reference proteome</keyword>
<dbReference type="Pfam" id="PF06585">
    <property type="entry name" value="JHBP"/>
    <property type="match status" value="1"/>
</dbReference>
<dbReference type="PANTHER" id="PTHR11008">
    <property type="entry name" value="PROTEIN TAKEOUT-LIKE PROTEIN"/>
    <property type="match status" value="1"/>
</dbReference>
<proteinExistence type="predicted"/>
<evidence type="ECO:0000313" key="2">
    <source>
        <dbReference type="EMBL" id="CAD7077905.1"/>
    </source>
</evidence>
<feature type="signal peptide" evidence="1">
    <location>
        <begin position="1"/>
        <end position="20"/>
    </location>
</feature>
<dbReference type="PANTHER" id="PTHR11008:SF25">
    <property type="entry name" value="IP09473P-RELATED"/>
    <property type="match status" value="1"/>
</dbReference>
<dbReference type="AlphaFoldDB" id="A0A7R8UBV1"/>
<dbReference type="GO" id="GO:0005615">
    <property type="term" value="C:extracellular space"/>
    <property type="evidence" value="ECO:0007669"/>
    <property type="project" value="TreeGrafter"/>
</dbReference>
<dbReference type="SMART" id="SM00700">
    <property type="entry name" value="JHBP"/>
    <property type="match status" value="1"/>
</dbReference>